<reference evidence="1 2" key="1">
    <citation type="journal article" date="2012" name="J. Bacteriol.">
        <title>Complete genome sequence of Mycobacterium intracellulare strain ATCC 13950T.</title>
        <authorList>
            <person name="Kim B.J."/>
            <person name="Choi B.S."/>
            <person name="Lim J.S."/>
            <person name="Choi I.Y."/>
            <person name="Lee J.H."/>
            <person name="Chun J."/>
            <person name="Kook Y.H."/>
            <person name="Kim B.J."/>
        </authorList>
    </citation>
    <scope>NUCLEOTIDE SEQUENCE [LARGE SCALE GENOMIC DNA]</scope>
    <source>
        <strain evidence="2">ATCC 13950 / DSM 43223 / JCM 6384 / NCTC 13025 / 3600</strain>
    </source>
</reference>
<dbReference type="KEGG" id="mia:OCU_12090"/>
<sequence>MTLFLADSPRAAKVIAPRTSTYAGAVSPPGPRARNADG</sequence>
<dbReference type="PATRIC" id="fig|487521.10.peg.1214"/>
<dbReference type="HOGENOM" id="CLU_3330413_0_0_11"/>
<gene>
    <name evidence="1" type="ordered locus">OCU_12090</name>
</gene>
<dbReference type="AlphaFoldDB" id="H8IWE5"/>
<accession>H8IWE5</accession>
<organism evidence="1 2">
    <name type="scientific">Mycobacterium intracellulare (strain ATCC 13950 / DSM 43223 / JCM 6384 / NCTC 13025 / 3600)</name>
    <dbReference type="NCBI Taxonomy" id="487521"/>
    <lineage>
        <taxon>Bacteria</taxon>
        <taxon>Bacillati</taxon>
        <taxon>Actinomycetota</taxon>
        <taxon>Actinomycetes</taxon>
        <taxon>Mycobacteriales</taxon>
        <taxon>Mycobacteriaceae</taxon>
        <taxon>Mycobacterium</taxon>
        <taxon>Mycobacterium avium complex (MAC)</taxon>
    </lineage>
</organism>
<proteinExistence type="predicted"/>
<evidence type="ECO:0000313" key="2">
    <source>
        <dbReference type="Proteomes" id="UP000008004"/>
    </source>
</evidence>
<dbReference type="Proteomes" id="UP000008004">
    <property type="component" value="Chromosome"/>
</dbReference>
<evidence type="ECO:0000313" key="1">
    <source>
        <dbReference type="EMBL" id="AFC42428.1"/>
    </source>
</evidence>
<dbReference type="EMBL" id="CP003322">
    <property type="protein sequence ID" value="AFC42428.1"/>
    <property type="molecule type" value="Genomic_DNA"/>
</dbReference>
<name>H8IWE5_MYCIA</name>
<protein>
    <submittedName>
        <fullName evidence="1">Uncharacterized protein</fullName>
    </submittedName>
</protein>